<proteinExistence type="predicted"/>
<dbReference type="Proteomes" id="UP000777784">
    <property type="component" value="Unassembled WGS sequence"/>
</dbReference>
<accession>A0A948WD93</accession>
<protein>
    <submittedName>
        <fullName evidence="1">Uncharacterized protein</fullName>
    </submittedName>
</protein>
<evidence type="ECO:0000313" key="1">
    <source>
        <dbReference type="EMBL" id="MBU2691643.1"/>
    </source>
</evidence>
<name>A0A948WD93_UNCEI</name>
<dbReference type="EMBL" id="JAHJDP010000071">
    <property type="protein sequence ID" value="MBU2691643.1"/>
    <property type="molecule type" value="Genomic_DNA"/>
</dbReference>
<comment type="caution">
    <text evidence="1">The sequence shown here is derived from an EMBL/GenBank/DDBJ whole genome shotgun (WGS) entry which is preliminary data.</text>
</comment>
<dbReference type="AlphaFoldDB" id="A0A948WD93"/>
<reference evidence="1" key="1">
    <citation type="submission" date="2021-05" db="EMBL/GenBank/DDBJ databases">
        <title>Energy efficiency and biological interactions define the core microbiome of deep oligotrophic groundwater.</title>
        <authorList>
            <person name="Mehrshad M."/>
            <person name="Lopez-Fernandez M."/>
            <person name="Bell E."/>
            <person name="Bernier-Latmani R."/>
            <person name="Bertilsson S."/>
            <person name="Dopson M."/>
        </authorList>
    </citation>
    <scope>NUCLEOTIDE SEQUENCE</scope>
    <source>
        <strain evidence="1">Modern_marine.mb.64</strain>
    </source>
</reference>
<organism evidence="1 2">
    <name type="scientific">Eiseniibacteriota bacterium</name>
    <dbReference type="NCBI Taxonomy" id="2212470"/>
    <lineage>
        <taxon>Bacteria</taxon>
        <taxon>Candidatus Eiseniibacteriota</taxon>
    </lineage>
</organism>
<gene>
    <name evidence="1" type="ORF">KJ970_12020</name>
</gene>
<sequence>MRIGPNDSIWVVVDAGPESEQDDILFQTTLRGLDLQFKGGLTMDRNPTLFTDRKEAEIEAYGRLTAQAIANAGIGAKLEEVRYIEILDGDGKLLFEAGCLKQSYS</sequence>
<evidence type="ECO:0000313" key="2">
    <source>
        <dbReference type="Proteomes" id="UP000777784"/>
    </source>
</evidence>